<reference evidence="2" key="1">
    <citation type="submission" date="2020-02" db="EMBL/GenBank/DDBJ databases">
        <authorList>
            <person name="Meier V. D."/>
        </authorList>
    </citation>
    <scope>NUCLEOTIDE SEQUENCE</scope>
    <source>
        <strain evidence="2">AVDCRST_MAG71</strain>
    </source>
</reference>
<feature type="region of interest" description="Disordered" evidence="1">
    <location>
        <begin position="1"/>
        <end position="51"/>
    </location>
</feature>
<proteinExistence type="predicted"/>
<dbReference type="AlphaFoldDB" id="A0A6J4KSB5"/>
<protein>
    <submittedName>
        <fullName evidence="2">Uncharacterized protein</fullName>
    </submittedName>
</protein>
<organism evidence="2">
    <name type="scientific">uncultured Lysobacter sp</name>
    <dbReference type="NCBI Taxonomy" id="271060"/>
    <lineage>
        <taxon>Bacteria</taxon>
        <taxon>Pseudomonadati</taxon>
        <taxon>Pseudomonadota</taxon>
        <taxon>Gammaproteobacteria</taxon>
        <taxon>Lysobacterales</taxon>
        <taxon>Lysobacteraceae</taxon>
        <taxon>Lysobacter</taxon>
        <taxon>environmental samples</taxon>
    </lineage>
</organism>
<evidence type="ECO:0000313" key="2">
    <source>
        <dbReference type="EMBL" id="CAA9313093.1"/>
    </source>
</evidence>
<sequence length="51" mass="5359">MAVPFRTASLKVDDGTAGRGGMQAMHEPPRPRPPRVDTSLWPVSGLASEGA</sequence>
<evidence type="ECO:0000256" key="1">
    <source>
        <dbReference type="SAM" id="MobiDB-lite"/>
    </source>
</evidence>
<gene>
    <name evidence="2" type="ORF">AVDCRST_MAG71-830</name>
</gene>
<dbReference type="EMBL" id="CADCUA010000235">
    <property type="protein sequence ID" value="CAA9313093.1"/>
    <property type="molecule type" value="Genomic_DNA"/>
</dbReference>
<name>A0A6J4KSB5_9GAMM</name>
<accession>A0A6J4KSB5</accession>